<reference evidence="4 6" key="3">
    <citation type="submission" date="2017-10" db="EMBL/GenBank/DDBJ databases">
        <title>Extensive intraspecific genome diversity in a model arbuscular mycorrhizal fungus.</title>
        <authorList>
            <person name="Chen E.C.H."/>
            <person name="Morin E."/>
            <person name="Baudet D."/>
            <person name="Noel J."/>
            <person name="Ndikumana S."/>
            <person name="Charron P."/>
            <person name="St-Onge C."/>
            <person name="Giorgi J."/>
            <person name="Grigoriev I.V."/>
            <person name="Roux C."/>
            <person name="Martin F.M."/>
            <person name="Corradi N."/>
        </authorList>
    </citation>
    <scope>NUCLEOTIDE SEQUENCE [LARGE SCALE GENOMIC DNA]</scope>
    <source>
        <strain evidence="2 4">A1</strain>
        <strain evidence="3 6">C2</strain>
    </source>
</reference>
<dbReference type="Proteomes" id="UP000233469">
    <property type="component" value="Unassembled WGS sequence"/>
</dbReference>
<protein>
    <submittedName>
        <fullName evidence="3">Uncharacterized protein</fullName>
    </submittedName>
</protein>
<reference evidence="2 4" key="4">
    <citation type="submission" date="2017-10" db="EMBL/GenBank/DDBJ databases">
        <title>Genome analyses suggest a sexual origin of heterokaryosis in a supposedly ancient asexual fungus.</title>
        <authorList>
            <person name="Corradi N."/>
            <person name="Sedzielewska K."/>
            <person name="Noel J."/>
            <person name="Charron P."/>
            <person name="Farinelli L."/>
            <person name="Marton T."/>
            <person name="Kruger M."/>
            <person name="Pelin A."/>
            <person name="Brachmann A."/>
            <person name="Corradi N."/>
        </authorList>
    </citation>
    <scope>NUCLEOTIDE SEQUENCE [LARGE SCALE GENOMIC DNA]</scope>
    <source>
        <strain evidence="2 4">A1</strain>
    </source>
</reference>
<proteinExistence type="predicted"/>
<accession>A0A2I1EVW5</accession>
<sequence>MLGFWSTGRISLINVSFSGQRIQNNNNTSVKSEPFIPHFPVQINTNMAISHIYFQFLLLYGYQ</sequence>
<reference evidence="5 6" key="1">
    <citation type="submission" date="2016-04" db="EMBL/GenBank/DDBJ databases">
        <title>Genome analyses suggest a sexual origin of heterokaryosis in a supposedly ancient asexual fungus.</title>
        <authorList>
            <person name="Ropars J."/>
            <person name="Sedzielewska K."/>
            <person name="Noel J."/>
            <person name="Charron P."/>
            <person name="Farinelli L."/>
            <person name="Marton T."/>
            <person name="Kruger M."/>
            <person name="Pelin A."/>
            <person name="Brachmann A."/>
            <person name="Corradi N."/>
        </authorList>
    </citation>
    <scope>NUCLEOTIDE SEQUENCE [LARGE SCALE GENOMIC DNA]</scope>
    <source>
        <strain evidence="1 5">A5</strain>
        <strain evidence="3 6">C2</strain>
    </source>
</reference>
<dbReference type="AlphaFoldDB" id="A0A2I1EVW5"/>
<dbReference type="EMBL" id="LLXL01000258">
    <property type="protein sequence ID" value="PKK75224.1"/>
    <property type="molecule type" value="Genomic_DNA"/>
</dbReference>
<reference evidence="1 5" key="2">
    <citation type="submission" date="2017-09" db="EMBL/GenBank/DDBJ databases">
        <title>Extensive intraspecific genome diversity in a model arbuscular mycorrhizal fungus.</title>
        <authorList>
            <person name="Chen E.C."/>
            <person name="Morin E."/>
            <person name="Beaudet D."/>
            <person name="Noel J."/>
            <person name="Ndikumana S."/>
            <person name="Charron P."/>
            <person name="St-Onge C."/>
            <person name="Giorgi J."/>
            <person name="Grigoriev I.V."/>
            <person name="Roux C."/>
            <person name="Martin F.M."/>
            <person name="Corradi N."/>
        </authorList>
    </citation>
    <scope>NUCLEOTIDE SEQUENCE [LARGE SCALE GENOMIC DNA]</scope>
    <source>
        <strain evidence="1 5">A5</strain>
    </source>
</reference>
<dbReference type="Proteomes" id="UP000232722">
    <property type="component" value="Unassembled WGS sequence"/>
</dbReference>
<evidence type="ECO:0000313" key="3">
    <source>
        <dbReference type="EMBL" id="PKK75224.1"/>
    </source>
</evidence>
<evidence type="ECO:0000313" key="4">
    <source>
        <dbReference type="Proteomes" id="UP000232688"/>
    </source>
</evidence>
<evidence type="ECO:0000313" key="5">
    <source>
        <dbReference type="Proteomes" id="UP000232722"/>
    </source>
</evidence>
<comment type="caution">
    <text evidence="3">The sequence shown here is derived from an EMBL/GenBank/DDBJ whole genome shotgun (WGS) entry which is preliminary data.</text>
</comment>
<dbReference type="EMBL" id="LLXH01000019">
    <property type="protein sequence ID" value="PKC75620.1"/>
    <property type="molecule type" value="Genomic_DNA"/>
</dbReference>
<organism evidence="3 6">
    <name type="scientific">Rhizophagus irregularis</name>
    <dbReference type="NCBI Taxonomy" id="588596"/>
    <lineage>
        <taxon>Eukaryota</taxon>
        <taxon>Fungi</taxon>
        <taxon>Fungi incertae sedis</taxon>
        <taxon>Mucoromycota</taxon>
        <taxon>Glomeromycotina</taxon>
        <taxon>Glomeromycetes</taxon>
        <taxon>Glomerales</taxon>
        <taxon>Glomeraceae</taxon>
        <taxon>Rhizophagus</taxon>
    </lineage>
</organism>
<name>A0A2I1EVW5_9GLOM</name>
<gene>
    <name evidence="2" type="ORF">RhiirA1_407315</name>
    <name evidence="1" type="ORF">RhiirA5_350880</name>
    <name evidence="3" type="ORF">RhiirC2_737114</name>
</gene>
<dbReference type="Proteomes" id="UP000232688">
    <property type="component" value="Unassembled WGS sequence"/>
</dbReference>
<evidence type="ECO:0000313" key="2">
    <source>
        <dbReference type="EMBL" id="PKC75620.1"/>
    </source>
</evidence>
<dbReference type="VEuPathDB" id="FungiDB:RhiirA1_407315"/>
<evidence type="ECO:0000313" key="6">
    <source>
        <dbReference type="Proteomes" id="UP000233469"/>
    </source>
</evidence>
<evidence type="ECO:0000313" key="1">
    <source>
        <dbReference type="EMBL" id="PKC13963.1"/>
    </source>
</evidence>
<dbReference type="EMBL" id="LLXJ01000158">
    <property type="protein sequence ID" value="PKC13963.1"/>
    <property type="molecule type" value="Genomic_DNA"/>
</dbReference>